<accession>A0A8H5DVR5</accession>
<organism evidence="2 3">
    <name type="scientific">Fusarium anthophilum</name>
    <dbReference type="NCBI Taxonomy" id="48485"/>
    <lineage>
        <taxon>Eukaryota</taxon>
        <taxon>Fungi</taxon>
        <taxon>Dikarya</taxon>
        <taxon>Ascomycota</taxon>
        <taxon>Pezizomycotina</taxon>
        <taxon>Sordariomycetes</taxon>
        <taxon>Hypocreomycetidae</taxon>
        <taxon>Hypocreales</taxon>
        <taxon>Nectriaceae</taxon>
        <taxon>Fusarium</taxon>
        <taxon>Fusarium fujikuroi species complex</taxon>
    </lineage>
</organism>
<dbReference type="SUPFAM" id="SSF53474">
    <property type="entry name" value="alpha/beta-Hydrolases"/>
    <property type="match status" value="1"/>
</dbReference>
<comment type="caution">
    <text evidence="2">The sequence shown here is derived from an EMBL/GenBank/DDBJ whole genome shotgun (WGS) entry which is preliminary data.</text>
</comment>
<dbReference type="AlphaFoldDB" id="A0A8H5DVR5"/>
<gene>
    <name evidence="2" type="ORF">FANTH_10766</name>
</gene>
<dbReference type="PANTHER" id="PTHR17630:SF105">
    <property type="entry name" value="DIENELACTONE HYDROLASE FAMILY PROTEIN (AFU_ORTHOLOGUE AFUA_4G08790)"/>
    <property type="match status" value="1"/>
</dbReference>
<dbReference type="Gene3D" id="3.40.50.1820">
    <property type="entry name" value="alpha/beta hydrolase"/>
    <property type="match status" value="1"/>
</dbReference>
<dbReference type="InterPro" id="IPR029058">
    <property type="entry name" value="AB_hydrolase_fold"/>
</dbReference>
<sequence>MSCSECFKGHIHDGQPTGQVQVMFGRPTYIASPPDDKPVKGIVIIVPDAFGWEFVNTRLLADQYALNGDFLVYLPDFMVGRSTPIWLLDIVVSLTDTTLTWNWIKKPWYLAQTIYGMAPFYYYNRFTSLWPRIRSFFEAVRLHEGPQRRIGAAGFCWGGKPVLTLAHPESITQDGMPLVDAVFTGHPSGISLPADAEPIAKPVSVAIGDRDNFMSMSQVDVMKDIWKDLDTDTEVVVYPGAGHGFCVRVDEKNENLFQQSKEAEKQALDWFATHFG</sequence>
<evidence type="ECO:0000313" key="2">
    <source>
        <dbReference type="EMBL" id="KAF5237575.1"/>
    </source>
</evidence>
<proteinExistence type="predicted"/>
<dbReference type="PANTHER" id="PTHR17630">
    <property type="entry name" value="DIENELACTONE HYDROLASE"/>
    <property type="match status" value="1"/>
</dbReference>
<evidence type="ECO:0000313" key="3">
    <source>
        <dbReference type="Proteomes" id="UP000573603"/>
    </source>
</evidence>
<dbReference type="Proteomes" id="UP000573603">
    <property type="component" value="Unassembled WGS sequence"/>
</dbReference>
<keyword evidence="3" id="KW-1185">Reference proteome</keyword>
<protein>
    <recommendedName>
        <fullName evidence="1">Dienelactone hydrolase domain-containing protein</fullName>
    </recommendedName>
</protein>
<reference evidence="2 3" key="1">
    <citation type="journal article" date="2020" name="BMC Genomics">
        <title>Correction to: Identification and distribution of gene clusters required for synthesis of sphingolipid metabolism inhibitors in diverse species of the filamentous fungus Fusarium.</title>
        <authorList>
            <person name="Kim H.S."/>
            <person name="Lohmar J.M."/>
            <person name="Busman M."/>
            <person name="Brown D.W."/>
            <person name="Naumann T.A."/>
            <person name="Divon H.H."/>
            <person name="Lysoe E."/>
            <person name="Uhlig S."/>
            <person name="Proctor R.H."/>
        </authorList>
    </citation>
    <scope>NUCLEOTIDE SEQUENCE [LARGE SCALE GENOMIC DNA]</scope>
    <source>
        <strain evidence="2 3">NRRL 25214</strain>
    </source>
</reference>
<dbReference type="InterPro" id="IPR002925">
    <property type="entry name" value="Dienelactn_hydro"/>
</dbReference>
<dbReference type="Pfam" id="PF01738">
    <property type="entry name" value="DLH"/>
    <property type="match status" value="1"/>
</dbReference>
<evidence type="ECO:0000259" key="1">
    <source>
        <dbReference type="Pfam" id="PF01738"/>
    </source>
</evidence>
<name>A0A8H5DVR5_9HYPO</name>
<dbReference type="GO" id="GO:0016787">
    <property type="term" value="F:hydrolase activity"/>
    <property type="evidence" value="ECO:0007669"/>
    <property type="project" value="InterPro"/>
</dbReference>
<feature type="domain" description="Dienelactone hydrolase" evidence="1">
    <location>
        <begin position="28"/>
        <end position="274"/>
    </location>
</feature>
<dbReference type="EMBL" id="JABEVY010000303">
    <property type="protein sequence ID" value="KAF5237575.1"/>
    <property type="molecule type" value="Genomic_DNA"/>
</dbReference>